<protein>
    <recommendedName>
        <fullName evidence="1">Protein kinase domain-containing protein</fullName>
    </recommendedName>
</protein>
<feature type="non-terminal residue" evidence="2">
    <location>
        <position position="1"/>
    </location>
</feature>
<dbReference type="PANTHER" id="PTHR27006">
    <property type="entry name" value="PROMASTIGOTE SURFACE ANTIGEN PROTEIN PSA"/>
    <property type="match status" value="1"/>
</dbReference>
<dbReference type="PROSITE" id="PS50011">
    <property type="entry name" value="PROTEIN_KINASE_DOM"/>
    <property type="match status" value="1"/>
</dbReference>
<evidence type="ECO:0000313" key="2">
    <source>
        <dbReference type="EMBL" id="GKV53499.1"/>
    </source>
</evidence>
<evidence type="ECO:0000259" key="1">
    <source>
        <dbReference type="PROSITE" id="PS50011"/>
    </source>
</evidence>
<dbReference type="Proteomes" id="UP001054252">
    <property type="component" value="Unassembled WGS sequence"/>
</dbReference>
<evidence type="ECO:0000313" key="3">
    <source>
        <dbReference type="Proteomes" id="UP001054252"/>
    </source>
</evidence>
<dbReference type="PANTHER" id="PTHR27006:SF606">
    <property type="entry name" value="INTERLEUKIN-1 RECEPTOR-ASSOCIATED KINASE 4"/>
    <property type="match status" value="1"/>
</dbReference>
<comment type="caution">
    <text evidence="2">The sequence shown here is derived from an EMBL/GenBank/DDBJ whole genome shotgun (WGS) entry which is preliminary data.</text>
</comment>
<gene>
    <name evidence="2" type="ORF">SLEP1_g60020</name>
</gene>
<dbReference type="SUPFAM" id="SSF56112">
    <property type="entry name" value="Protein kinase-like (PK-like)"/>
    <property type="match status" value="1"/>
</dbReference>
<keyword evidence="3" id="KW-1185">Reference proteome</keyword>
<organism evidence="2 3">
    <name type="scientific">Rubroshorea leprosula</name>
    <dbReference type="NCBI Taxonomy" id="152421"/>
    <lineage>
        <taxon>Eukaryota</taxon>
        <taxon>Viridiplantae</taxon>
        <taxon>Streptophyta</taxon>
        <taxon>Embryophyta</taxon>
        <taxon>Tracheophyta</taxon>
        <taxon>Spermatophyta</taxon>
        <taxon>Magnoliopsida</taxon>
        <taxon>eudicotyledons</taxon>
        <taxon>Gunneridae</taxon>
        <taxon>Pentapetalae</taxon>
        <taxon>rosids</taxon>
        <taxon>malvids</taxon>
        <taxon>Malvales</taxon>
        <taxon>Dipterocarpaceae</taxon>
        <taxon>Rubroshorea</taxon>
    </lineage>
</organism>
<dbReference type="GO" id="GO:0004672">
    <property type="term" value="F:protein kinase activity"/>
    <property type="evidence" value="ECO:0007669"/>
    <property type="project" value="InterPro"/>
</dbReference>
<proteinExistence type="predicted"/>
<dbReference type="FunFam" id="1.10.510.10:FF:001722">
    <property type="entry name" value="G-type lectin S-receptor-like serine/threonine-protein kinase B120"/>
    <property type="match status" value="1"/>
</dbReference>
<sequence>GYMSPEYTMKGLFSIKSDVYSFGVILLEIVSGRKNTSFRSSDHTSLIGYAWDLWDENKLMELIDPSIRDSCNPNEVMKCIRVGMLCVQDSAALRPKMESVVLMLERESQTLPVPREPTYTSIRSSIGADFYLDGQDAVSSNDVTVTIVSGR</sequence>
<dbReference type="AlphaFoldDB" id="A0AAV5MV97"/>
<dbReference type="GO" id="GO:0005524">
    <property type="term" value="F:ATP binding"/>
    <property type="evidence" value="ECO:0007669"/>
    <property type="project" value="InterPro"/>
</dbReference>
<feature type="domain" description="Protein kinase" evidence="1">
    <location>
        <begin position="1"/>
        <end position="111"/>
    </location>
</feature>
<name>A0AAV5MV97_9ROSI</name>
<dbReference type="InterPro" id="IPR001245">
    <property type="entry name" value="Ser-Thr/Tyr_kinase_cat_dom"/>
</dbReference>
<dbReference type="InterPro" id="IPR000719">
    <property type="entry name" value="Prot_kinase_dom"/>
</dbReference>
<dbReference type="InterPro" id="IPR011009">
    <property type="entry name" value="Kinase-like_dom_sf"/>
</dbReference>
<dbReference type="EMBL" id="BPVZ01001446">
    <property type="protein sequence ID" value="GKV53499.1"/>
    <property type="molecule type" value="Genomic_DNA"/>
</dbReference>
<accession>A0AAV5MV97</accession>
<dbReference type="Gene3D" id="1.10.510.10">
    <property type="entry name" value="Transferase(Phosphotransferase) domain 1"/>
    <property type="match status" value="1"/>
</dbReference>
<dbReference type="Pfam" id="PF07714">
    <property type="entry name" value="PK_Tyr_Ser-Thr"/>
    <property type="match status" value="1"/>
</dbReference>
<reference evidence="2 3" key="1">
    <citation type="journal article" date="2021" name="Commun. Biol.">
        <title>The genome of Shorea leprosula (Dipterocarpaceae) highlights the ecological relevance of drought in aseasonal tropical rainforests.</title>
        <authorList>
            <person name="Ng K.K.S."/>
            <person name="Kobayashi M.J."/>
            <person name="Fawcett J.A."/>
            <person name="Hatakeyama M."/>
            <person name="Paape T."/>
            <person name="Ng C.H."/>
            <person name="Ang C.C."/>
            <person name="Tnah L.H."/>
            <person name="Lee C.T."/>
            <person name="Nishiyama T."/>
            <person name="Sese J."/>
            <person name="O'Brien M.J."/>
            <person name="Copetti D."/>
            <person name="Mohd Noor M.I."/>
            <person name="Ong R.C."/>
            <person name="Putra M."/>
            <person name="Sireger I.Z."/>
            <person name="Indrioko S."/>
            <person name="Kosugi Y."/>
            <person name="Izuno A."/>
            <person name="Isagi Y."/>
            <person name="Lee S.L."/>
            <person name="Shimizu K.K."/>
        </authorList>
    </citation>
    <scope>NUCLEOTIDE SEQUENCE [LARGE SCALE GENOMIC DNA]</scope>
    <source>
        <strain evidence="2">214</strain>
    </source>
</reference>